<dbReference type="AlphaFoldDB" id="A0A0N9ZSQ9"/>
<name>A0A0N9ZSQ9_PSEAI</name>
<dbReference type="SUPFAM" id="SSF103084">
    <property type="entry name" value="Holliday junction resolvase RusA"/>
    <property type="match status" value="1"/>
</dbReference>
<dbReference type="Pfam" id="PF05866">
    <property type="entry name" value="RusA"/>
    <property type="match status" value="1"/>
</dbReference>
<sequence length="147" mass="15906">MHDFRPVMFTVPGEPVGKGRPRIGRVGAHARMFTPAKTANYEGLIAHSGQQAMAGRALFEGPVLVELDIALSIPQSMSKKRKSLALAGGLYPTKKPDMDNVIKAIYDGLNGVVWKDDVQVVKAVVGKRYGETPGVRVKIVPLLEGEQ</sequence>
<dbReference type="RefSeq" id="WP_019727217.1">
    <property type="nucleotide sequence ID" value="NZ_CBDDSE010000001.1"/>
</dbReference>
<reference evidence="1" key="1">
    <citation type="submission" date="2015-08" db="EMBL/GenBank/DDBJ databases">
        <title>Pseudomonas aeruginosa strain CCBH4851 chromosome region.</title>
        <authorList>
            <person name="Silveira M.C."/>
            <person name="Carvalho-Assef A.P.D."/>
            <person name="Albano R.M."/>
        </authorList>
    </citation>
    <scope>NUCLEOTIDE SEQUENCE</scope>
    <source>
        <strain evidence="1">CCBH4851</strain>
    </source>
</reference>
<dbReference type="Gene3D" id="3.30.1330.70">
    <property type="entry name" value="Holliday junction resolvase RusA"/>
    <property type="match status" value="1"/>
</dbReference>
<gene>
    <name evidence="1" type="ORF">CCBH4851_00213</name>
</gene>
<dbReference type="InterPro" id="IPR036614">
    <property type="entry name" value="RusA-like_sf"/>
</dbReference>
<proteinExistence type="predicted"/>
<dbReference type="PATRIC" id="fig|287.2966.peg.2759"/>
<dbReference type="GO" id="GO:0000287">
    <property type="term" value="F:magnesium ion binding"/>
    <property type="evidence" value="ECO:0007669"/>
    <property type="project" value="InterPro"/>
</dbReference>
<accession>A0A0N9ZSQ9</accession>
<dbReference type="EMBL" id="KT454971">
    <property type="protein sequence ID" value="ALI58917.1"/>
    <property type="molecule type" value="Genomic_DNA"/>
</dbReference>
<evidence type="ECO:0000313" key="1">
    <source>
        <dbReference type="EMBL" id="ALI58917.1"/>
    </source>
</evidence>
<protein>
    <submittedName>
        <fullName evidence="1">Uncharacterized protein</fullName>
    </submittedName>
</protein>
<organism evidence="1">
    <name type="scientific">Pseudomonas aeruginosa</name>
    <dbReference type="NCBI Taxonomy" id="287"/>
    <lineage>
        <taxon>Bacteria</taxon>
        <taxon>Pseudomonadati</taxon>
        <taxon>Pseudomonadota</taxon>
        <taxon>Gammaproteobacteria</taxon>
        <taxon>Pseudomonadales</taxon>
        <taxon>Pseudomonadaceae</taxon>
        <taxon>Pseudomonas</taxon>
    </lineage>
</organism>
<dbReference type="InterPro" id="IPR008822">
    <property type="entry name" value="Endonuclease_RusA-like"/>
</dbReference>
<dbReference type="GO" id="GO:0006281">
    <property type="term" value="P:DNA repair"/>
    <property type="evidence" value="ECO:0007669"/>
    <property type="project" value="InterPro"/>
</dbReference>
<dbReference type="GO" id="GO:0006310">
    <property type="term" value="P:DNA recombination"/>
    <property type="evidence" value="ECO:0007669"/>
    <property type="project" value="InterPro"/>
</dbReference>